<feature type="signal peptide" evidence="1">
    <location>
        <begin position="1"/>
        <end position="20"/>
    </location>
</feature>
<evidence type="ECO:0000313" key="3">
    <source>
        <dbReference type="EMBL" id="KAL0925170.1"/>
    </source>
</evidence>
<dbReference type="Pfam" id="PF00234">
    <property type="entry name" value="Tryp_alpha_amyl"/>
    <property type="match status" value="1"/>
</dbReference>
<name>A0ABD0VJD9_DENTH</name>
<dbReference type="SUPFAM" id="SSF47699">
    <property type="entry name" value="Bifunctional inhibitor/lipid-transfer protein/seed storage 2S albumin"/>
    <property type="match status" value="1"/>
</dbReference>
<dbReference type="AlphaFoldDB" id="A0ABD0VJD9"/>
<reference evidence="3 4" key="1">
    <citation type="journal article" date="2024" name="Plant Biotechnol. J.">
        <title>Dendrobium thyrsiflorum genome and its molecular insights into genes involved in important horticultural traits.</title>
        <authorList>
            <person name="Chen B."/>
            <person name="Wang J.Y."/>
            <person name="Zheng P.J."/>
            <person name="Li K.L."/>
            <person name="Liang Y.M."/>
            <person name="Chen X.F."/>
            <person name="Zhang C."/>
            <person name="Zhao X."/>
            <person name="He X."/>
            <person name="Zhang G.Q."/>
            <person name="Liu Z.J."/>
            <person name="Xu Q."/>
        </authorList>
    </citation>
    <scope>NUCLEOTIDE SEQUENCE [LARGE SCALE GENOMIC DNA]</scope>
    <source>
        <strain evidence="3">GZMU011</strain>
    </source>
</reference>
<evidence type="ECO:0000313" key="4">
    <source>
        <dbReference type="Proteomes" id="UP001552299"/>
    </source>
</evidence>
<evidence type="ECO:0000259" key="2">
    <source>
        <dbReference type="Pfam" id="PF00234"/>
    </source>
</evidence>
<accession>A0ABD0VJD9</accession>
<dbReference type="EMBL" id="JANQDX010000004">
    <property type="protein sequence ID" value="KAL0925170.1"/>
    <property type="molecule type" value="Genomic_DNA"/>
</dbReference>
<comment type="caution">
    <text evidence="3">The sequence shown here is derived from an EMBL/GenBank/DDBJ whole genome shotgun (WGS) entry which is preliminary data.</text>
</comment>
<organism evidence="3 4">
    <name type="scientific">Dendrobium thyrsiflorum</name>
    <name type="common">Pinecone-like raceme dendrobium</name>
    <name type="synonym">Orchid</name>
    <dbReference type="NCBI Taxonomy" id="117978"/>
    <lineage>
        <taxon>Eukaryota</taxon>
        <taxon>Viridiplantae</taxon>
        <taxon>Streptophyta</taxon>
        <taxon>Embryophyta</taxon>
        <taxon>Tracheophyta</taxon>
        <taxon>Spermatophyta</taxon>
        <taxon>Magnoliopsida</taxon>
        <taxon>Liliopsida</taxon>
        <taxon>Asparagales</taxon>
        <taxon>Orchidaceae</taxon>
        <taxon>Epidendroideae</taxon>
        <taxon>Malaxideae</taxon>
        <taxon>Dendrobiinae</taxon>
        <taxon>Dendrobium</taxon>
    </lineage>
</organism>
<gene>
    <name evidence="3" type="ORF">M5K25_003481</name>
</gene>
<feature type="chain" id="PRO_5044890226" description="Bifunctional inhibitor/plant lipid transfer protein/seed storage helical domain-containing protein" evidence="1">
    <location>
        <begin position="21"/>
        <end position="125"/>
    </location>
</feature>
<dbReference type="PRINTS" id="PR00382">
    <property type="entry name" value="LIPIDTRNSFER"/>
</dbReference>
<feature type="domain" description="Bifunctional inhibitor/plant lipid transfer protein/seed storage helical" evidence="2">
    <location>
        <begin position="26"/>
        <end position="99"/>
    </location>
</feature>
<evidence type="ECO:0000256" key="1">
    <source>
        <dbReference type="SAM" id="SignalP"/>
    </source>
</evidence>
<sequence>MTRVLLLVFIFSMMIKLAEPNTKTQCGVAQTAFGMCVPYLIGWDRSLSPQCCMAVRSVKELSRTPTAQKSICECLEKMVVKIGRIDQRRATSLAVRCRIHGSIIPTGTRFYYRYFDNNFIAIATG</sequence>
<proteinExistence type="predicted"/>
<protein>
    <recommendedName>
        <fullName evidence="2">Bifunctional inhibitor/plant lipid transfer protein/seed storage helical domain-containing protein</fullName>
    </recommendedName>
</protein>
<dbReference type="InterPro" id="IPR036312">
    <property type="entry name" value="Bifun_inhib/LTP/seed_sf"/>
</dbReference>
<dbReference type="PANTHER" id="PTHR33076">
    <property type="entry name" value="NON-SPECIFIC LIPID-TRANSFER PROTEIN 2-RELATED"/>
    <property type="match status" value="1"/>
</dbReference>
<dbReference type="InterPro" id="IPR016140">
    <property type="entry name" value="Bifunc_inhib/LTP/seed_store"/>
</dbReference>
<dbReference type="Proteomes" id="UP001552299">
    <property type="component" value="Unassembled WGS sequence"/>
</dbReference>
<keyword evidence="1" id="KW-0732">Signal</keyword>
<dbReference type="InterPro" id="IPR000528">
    <property type="entry name" value="Plant_nsLTP"/>
</dbReference>
<dbReference type="Gene3D" id="1.10.110.10">
    <property type="entry name" value="Plant lipid-transfer and hydrophobic proteins"/>
    <property type="match status" value="1"/>
</dbReference>
<keyword evidence="4" id="KW-1185">Reference proteome</keyword>